<organism evidence="1 2">
    <name type="scientific">Streptomyces lateritius</name>
    <dbReference type="NCBI Taxonomy" id="67313"/>
    <lineage>
        <taxon>Bacteria</taxon>
        <taxon>Bacillati</taxon>
        <taxon>Actinomycetota</taxon>
        <taxon>Actinomycetes</taxon>
        <taxon>Kitasatosporales</taxon>
        <taxon>Streptomycetaceae</taxon>
        <taxon>Streptomyces</taxon>
    </lineage>
</organism>
<name>A0ABW6YG83_9ACTN</name>
<dbReference type="Proteomes" id="UP001603013">
    <property type="component" value="Unassembled WGS sequence"/>
</dbReference>
<reference evidence="1 2" key="1">
    <citation type="submission" date="2024-10" db="EMBL/GenBank/DDBJ databases">
        <title>The Natural Products Discovery Center: Release of the First 8490 Sequenced Strains for Exploring Actinobacteria Biosynthetic Diversity.</title>
        <authorList>
            <person name="Kalkreuter E."/>
            <person name="Kautsar S.A."/>
            <person name="Yang D."/>
            <person name="Bader C.D."/>
            <person name="Teijaro C.N."/>
            <person name="Fluegel L."/>
            <person name="Davis C.M."/>
            <person name="Simpson J.R."/>
            <person name="Lauterbach L."/>
            <person name="Steele A.D."/>
            <person name="Gui C."/>
            <person name="Meng S."/>
            <person name="Li G."/>
            <person name="Viehrig K."/>
            <person name="Ye F."/>
            <person name="Su P."/>
            <person name="Kiefer A.F."/>
            <person name="Nichols A."/>
            <person name="Cepeda A.J."/>
            <person name="Yan W."/>
            <person name="Fan B."/>
            <person name="Jiang Y."/>
            <person name="Adhikari A."/>
            <person name="Zheng C.-J."/>
            <person name="Schuster L."/>
            <person name="Cowan T.M."/>
            <person name="Smanski M.J."/>
            <person name="Chevrette M.G."/>
            <person name="De Carvalho L.P.S."/>
            <person name="Shen B."/>
        </authorList>
    </citation>
    <scope>NUCLEOTIDE SEQUENCE [LARGE SCALE GENOMIC DNA]</scope>
    <source>
        <strain evidence="1 2">NPDC015755</strain>
    </source>
</reference>
<evidence type="ECO:0000313" key="2">
    <source>
        <dbReference type="Proteomes" id="UP001603013"/>
    </source>
</evidence>
<gene>
    <name evidence="1" type="ORF">ACF05T_22000</name>
</gene>
<dbReference type="Pfam" id="PF19859">
    <property type="entry name" value="DUF6333"/>
    <property type="match status" value="1"/>
</dbReference>
<keyword evidence="2" id="KW-1185">Reference proteome</keyword>
<evidence type="ECO:0000313" key="1">
    <source>
        <dbReference type="EMBL" id="MFF8278760.1"/>
    </source>
</evidence>
<accession>A0ABW6YG83</accession>
<dbReference type="RefSeq" id="WP_391935847.1">
    <property type="nucleotide sequence ID" value="NZ_JBIBSM010000011.1"/>
</dbReference>
<sequence>MNSNGFWTSPADRIVRGSMGHCNLTVLQAPSDVDGRALPPNDPVRAAEFAASCDTVEEILEDLGARSALETPYPDRRSDLDVVQAGAWGHVLGICDPAFADNGNDTPLLHGAKVLRERFPDARVVGRVHFHAGADHTEDLVWLPDGAMFHASGWPGDEPFVVSGDPDAVIASLGLTGETLEGAGLHLDEDEPNETEWSALATLALGQADPWNRPDVQTSAFRVRHTESAVRAMEHLYFI</sequence>
<proteinExistence type="predicted"/>
<comment type="caution">
    <text evidence="1">The sequence shown here is derived from an EMBL/GenBank/DDBJ whole genome shotgun (WGS) entry which is preliminary data.</text>
</comment>
<protein>
    <submittedName>
        <fullName evidence="1">DUF6333 family protein</fullName>
    </submittedName>
</protein>
<dbReference type="EMBL" id="JBIBSM010000011">
    <property type="protein sequence ID" value="MFF8278760.1"/>
    <property type="molecule type" value="Genomic_DNA"/>
</dbReference>